<dbReference type="InterPro" id="IPR036020">
    <property type="entry name" value="WW_dom_sf"/>
</dbReference>
<feature type="region of interest" description="Disordered" evidence="2">
    <location>
        <begin position="95"/>
        <end position="141"/>
    </location>
</feature>
<dbReference type="SUPFAM" id="SSF51045">
    <property type="entry name" value="WW domain"/>
    <property type="match status" value="2"/>
</dbReference>
<dbReference type="Pfam" id="PF00397">
    <property type="entry name" value="WW"/>
    <property type="match status" value="2"/>
</dbReference>
<dbReference type="SMART" id="SM00441">
    <property type="entry name" value="FF"/>
    <property type="match status" value="3"/>
</dbReference>
<dbReference type="PROSITE" id="PS51676">
    <property type="entry name" value="FF"/>
    <property type="match status" value="5"/>
</dbReference>
<dbReference type="Gene3D" id="1.10.10.440">
    <property type="entry name" value="FF domain"/>
    <property type="match status" value="4"/>
</dbReference>
<evidence type="ECO:0000259" key="4">
    <source>
        <dbReference type="PROSITE" id="PS51676"/>
    </source>
</evidence>
<name>A0ABY6K180_9ARAC</name>
<feature type="domain" description="FF" evidence="4">
    <location>
        <begin position="244"/>
        <end position="301"/>
    </location>
</feature>
<dbReference type="InterPro" id="IPR001202">
    <property type="entry name" value="WW_dom"/>
</dbReference>
<accession>A0ABY6K180</accession>
<dbReference type="SMART" id="SM00456">
    <property type="entry name" value="WW"/>
    <property type="match status" value="2"/>
</dbReference>
<gene>
    <name evidence="5" type="ORF">LAZ67_1005661</name>
</gene>
<keyword evidence="6" id="KW-1185">Reference proteome</keyword>
<dbReference type="Pfam" id="PF25432">
    <property type="entry name" value="FF_PRPF40A"/>
    <property type="match status" value="1"/>
</dbReference>
<feature type="region of interest" description="Disordered" evidence="2">
    <location>
        <begin position="156"/>
        <end position="177"/>
    </location>
</feature>
<protein>
    <submittedName>
        <fullName evidence="5">PRPF40A</fullName>
    </submittedName>
</protein>
<dbReference type="InterPro" id="IPR036517">
    <property type="entry name" value="FF_domain_sf"/>
</dbReference>
<evidence type="ECO:0000256" key="2">
    <source>
        <dbReference type="SAM" id="MobiDB-lite"/>
    </source>
</evidence>
<feature type="domain" description="WW" evidence="3">
    <location>
        <begin position="20"/>
        <end position="47"/>
    </location>
</feature>
<dbReference type="Gene3D" id="2.20.70.10">
    <property type="match status" value="2"/>
</dbReference>
<feature type="domain" description="FF" evidence="4">
    <location>
        <begin position="458"/>
        <end position="514"/>
    </location>
</feature>
<sequence>MHLQVCGGYITVCVCTQSKWTEHKAPDGRTYYYNHATKQSSWEKPDELKTHAELLLSQCPWKEFKSDSGKVYYYNVNTKESVWTQPRELQDLKTQISAKEDSEPPAPAAASPSLSSIQLPAQPAPAAGEAAGTPSSQINENEPCVNQAFQPLRVSEADEEAAGLDTAQQKPMTPPVYKDKKEAIEAFKELLREKEVSSNATWEQALKQIANDPRYGTLKKLNEKKQVFNAYKIQKAKEEKEEQRLKAKKAKEDLEHFLQNHEKMNSSIRFKKAEQMFGDLEVWKSVPEKERKEFYQDVTFMLTKKEKEEAKNLRKRNVQVLSEILDSTPGITYHTTWKEAQVLLQQNPAFAEDQELLDMDKYDALVVFEEHIRQLEQDEEEEKERERKQLRRYQRKNRESFLRLLDELHESGKLTSMSLWVELYPVISADLRFTAMLGQPGSTPLDLFKFYVEELKAKFHDEKKYIKDILKEKGFVVEVNTTFEEFATVVSEDHRSSTLDAGNVKLTYNSLLEKAEAREKERLKEETRKQRKLESNFRNMLKNANPPLPPLVPREGNTTNTTVPAGVLRGRKERWARIVPVGLINEKKQKCSANWNPLEGWRFEGCGKGEVGVRELLLSILIVSGLCGEKKKLKNEKNDEPDDERKKIKN</sequence>
<dbReference type="InterPro" id="IPR002713">
    <property type="entry name" value="FF_domain"/>
</dbReference>
<feature type="domain" description="WW" evidence="3">
    <location>
        <begin position="60"/>
        <end position="88"/>
    </location>
</feature>
<reference evidence="5 6" key="1">
    <citation type="submission" date="2022-01" db="EMBL/GenBank/DDBJ databases">
        <title>A chromosomal length assembly of Cordylochernes scorpioides.</title>
        <authorList>
            <person name="Zeh D."/>
            <person name="Zeh J."/>
        </authorList>
    </citation>
    <scope>NUCLEOTIDE SEQUENCE [LARGE SCALE GENOMIC DNA]</scope>
    <source>
        <strain evidence="5">IN4F17</strain>
        <tissue evidence="5">Whole Body</tissue>
    </source>
</reference>
<dbReference type="SUPFAM" id="SSF81698">
    <property type="entry name" value="FF domain"/>
    <property type="match status" value="4"/>
</dbReference>
<dbReference type="EMBL" id="CP092863">
    <property type="protein sequence ID" value="UYV61633.1"/>
    <property type="molecule type" value="Genomic_DNA"/>
</dbReference>
<feature type="domain" description="FF" evidence="4">
    <location>
        <begin position="180"/>
        <end position="234"/>
    </location>
</feature>
<keyword evidence="1" id="KW-0175">Coiled coil</keyword>
<dbReference type="Pfam" id="PF01846">
    <property type="entry name" value="FF"/>
    <property type="match status" value="2"/>
</dbReference>
<evidence type="ECO:0000259" key="3">
    <source>
        <dbReference type="PROSITE" id="PS50020"/>
    </source>
</evidence>
<dbReference type="PROSITE" id="PS01159">
    <property type="entry name" value="WW_DOMAIN_1"/>
    <property type="match status" value="1"/>
</dbReference>
<evidence type="ECO:0000313" key="6">
    <source>
        <dbReference type="Proteomes" id="UP001235939"/>
    </source>
</evidence>
<evidence type="ECO:0000256" key="1">
    <source>
        <dbReference type="SAM" id="Coils"/>
    </source>
</evidence>
<dbReference type="Proteomes" id="UP001235939">
    <property type="component" value="Chromosome 01"/>
</dbReference>
<feature type="region of interest" description="Disordered" evidence="2">
    <location>
        <begin position="540"/>
        <end position="564"/>
    </location>
</feature>
<feature type="domain" description="FF" evidence="4">
    <location>
        <begin position="307"/>
        <end position="374"/>
    </location>
</feature>
<proteinExistence type="predicted"/>
<feature type="coiled-coil region" evidence="1">
    <location>
        <begin position="365"/>
        <end position="396"/>
    </location>
</feature>
<evidence type="ECO:0000313" key="5">
    <source>
        <dbReference type="EMBL" id="UYV61633.1"/>
    </source>
</evidence>
<organism evidence="5 6">
    <name type="scientific">Cordylochernes scorpioides</name>
    <dbReference type="NCBI Taxonomy" id="51811"/>
    <lineage>
        <taxon>Eukaryota</taxon>
        <taxon>Metazoa</taxon>
        <taxon>Ecdysozoa</taxon>
        <taxon>Arthropoda</taxon>
        <taxon>Chelicerata</taxon>
        <taxon>Arachnida</taxon>
        <taxon>Pseudoscorpiones</taxon>
        <taxon>Cheliferoidea</taxon>
        <taxon>Chernetidae</taxon>
        <taxon>Cordylochernes</taxon>
    </lineage>
</organism>
<dbReference type="InterPro" id="IPR039726">
    <property type="entry name" value="Prp40-like"/>
</dbReference>
<feature type="coiled-coil region" evidence="1">
    <location>
        <begin position="221"/>
        <end position="260"/>
    </location>
</feature>
<feature type="domain" description="FF" evidence="4">
    <location>
        <begin position="394"/>
        <end position="454"/>
    </location>
</feature>
<dbReference type="PROSITE" id="PS50020">
    <property type="entry name" value="WW_DOMAIN_2"/>
    <property type="match status" value="2"/>
</dbReference>
<dbReference type="PANTHER" id="PTHR11864">
    <property type="entry name" value="PRE-MRNA-PROCESSING PROTEIN PRP40"/>
    <property type="match status" value="1"/>
</dbReference>
<dbReference type="CDD" id="cd00201">
    <property type="entry name" value="WW"/>
    <property type="match status" value="2"/>
</dbReference>
<dbReference type="PANTHER" id="PTHR11864:SF0">
    <property type="entry name" value="PRP40 PRE-MRNA PROCESSING FACTOR 40 HOMOLOG A (YEAST)"/>
    <property type="match status" value="1"/>
</dbReference>
<feature type="compositionally biased region" description="Low complexity" evidence="2">
    <location>
        <begin position="108"/>
        <end position="134"/>
    </location>
</feature>